<accession>A0ABS7RD26</accession>
<name>A0ABS7RD26_9HYPH</name>
<evidence type="ECO:0000313" key="2">
    <source>
        <dbReference type="Proteomes" id="UP000777661"/>
    </source>
</evidence>
<organism evidence="1 2">
    <name type="scientific">Nitratireductor rhodophyticola</name>
    <dbReference type="NCBI Taxonomy" id="2854036"/>
    <lineage>
        <taxon>Bacteria</taxon>
        <taxon>Pseudomonadati</taxon>
        <taxon>Pseudomonadota</taxon>
        <taxon>Alphaproteobacteria</taxon>
        <taxon>Hyphomicrobiales</taxon>
        <taxon>Phyllobacteriaceae</taxon>
        <taxon>Nitratireductor</taxon>
    </lineage>
</organism>
<keyword evidence="2" id="KW-1185">Reference proteome</keyword>
<dbReference type="Pfam" id="PF23812">
    <property type="entry name" value="Phage_TAC_18"/>
    <property type="match status" value="1"/>
</dbReference>
<protein>
    <submittedName>
        <fullName evidence="1">Uncharacterized protein</fullName>
    </submittedName>
</protein>
<proteinExistence type="predicted"/>
<dbReference type="EMBL" id="JAHSQO010000007">
    <property type="protein sequence ID" value="MBY8918826.1"/>
    <property type="molecule type" value="Genomic_DNA"/>
</dbReference>
<dbReference type="Proteomes" id="UP000777661">
    <property type="component" value="Unassembled WGS sequence"/>
</dbReference>
<reference evidence="1 2" key="1">
    <citation type="submission" date="2021-06" db="EMBL/GenBank/DDBJ databases">
        <title>Nitratireductor porphyridii sp. nov., isolated from a small marine red alga, Porphyridium purpureum in South Korea.</title>
        <authorList>
            <person name="Kim K.H."/>
            <person name="Kristyanto S."/>
            <person name="Jeon C.O."/>
        </authorList>
    </citation>
    <scope>NUCLEOTIDE SEQUENCE [LARGE SCALE GENOMIC DNA]</scope>
    <source>
        <strain evidence="1 2">R6</strain>
    </source>
</reference>
<gene>
    <name evidence="1" type="ORF">KVG22_19650</name>
</gene>
<evidence type="ECO:0000313" key="1">
    <source>
        <dbReference type="EMBL" id="MBY8918826.1"/>
    </source>
</evidence>
<comment type="caution">
    <text evidence="1">The sequence shown here is derived from an EMBL/GenBank/DDBJ whole genome shotgun (WGS) entry which is preliminary data.</text>
</comment>
<dbReference type="InterPro" id="IPR056919">
    <property type="entry name" value="Phage_TAC_18"/>
</dbReference>
<sequence>MPTVAERLWWVFWRLDARRSSNGYSANAISPTEIDAWCRVSGTRLKPWEIRALDEMEIIRLRWLGRDPEDEPEVVEGQPVTPALVKALFG</sequence>